<evidence type="ECO:0000313" key="3">
    <source>
        <dbReference type="Proteomes" id="UP000198304"/>
    </source>
</evidence>
<dbReference type="GO" id="GO:0016651">
    <property type="term" value="F:oxidoreductase activity, acting on NAD(P)H"/>
    <property type="evidence" value="ECO:0007669"/>
    <property type="project" value="UniProtKB-ARBA"/>
</dbReference>
<dbReference type="InterPro" id="IPR008254">
    <property type="entry name" value="Flavodoxin/NO_synth"/>
</dbReference>
<dbReference type="AlphaFoldDB" id="A0A239GKI4"/>
<name>A0A239GKI4_9FIRM</name>
<evidence type="ECO:0000259" key="1">
    <source>
        <dbReference type="Pfam" id="PF12682"/>
    </source>
</evidence>
<protein>
    <submittedName>
        <fullName evidence="2">Flavodoxin</fullName>
    </submittedName>
</protein>
<dbReference type="Gene3D" id="3.40.50.360">
    <property type="match status" value="1"/>
</dbReference>
<dbReference type="InterPro" id="IPR029039">
    <property type="entry name" value="Flavoprotein-like_sf"/>
</dbReference>
<proteinExistence type="predicted"/>
<dbReference type="RefSeq" id="WP_330397057.1">
    <property type="nucleotide sequence ID" value="NZ_FZOJ01000017.1"/>
</dbReference>
<gene>
    <name evidence="2" type="ORF">SAMN05446037_101733</name>
</gene>
<dbReference type="PANTHER" id="PTHR39201:SF1">
    <property type="entry name" value="FLAVODOXIN-LIKE DOMAIN-CONTAINING PROTEIN"/>
    <property type="match status" value="1"/>
</dbReference>
<dbReference type="PANTHER" id="PTHR39201">
    <property type="entry name" value="EXPORTED PROTEIN-RELATED"/>
    <property type="match status" value="1"/>
</dbReference>
<reference evidence="2 3" key="1">
    <citation type="submission" date="2017-06" db="EMBL/GenBank/DDBJ databases">
        <authorList>
            <person name="Kim H.J."/>
            <person name="Triplett B.A."/>
        </authorList>
    </citation>
    <scope>NUCLEOTIDE SEQUENCE [LARGE SCALE GENOMIC DNA]</scope>
    <source>
        <strain evidence="2 3">SCA</strain>
    </source>
</reference>
<organism evidence="2 3">
    <name type="scientific">Anaerovirgula multivorans</name>
    <dbReference type="NCBI Taxonomy" id="312168"/>
    <lineage>
        <taxon>Bacteria</taxon>
        <taxon>Bacillati</taxon>
        <taxon>Bacillota</taxon>
        <taxon>Clostridia</taxon>
        <taxon>Peptostreptococcales</taxon>
        <taxon>Natronincolaceae</taxon>
        <taxon>Anaerovirgula</taxon>
    </lineage>
</organism>
<keyword evidence="3" id="KW-1185">Reference proteome</keyword>
<dbReference type="Pfam" id="PF12682">
    <property type="entry name" value="Flavodoxin_4"/>
    <property type="match status" value="1"/>
</dbReference>
<accession>A0A239GKI4</accession>
<sequence>MNLLPNGNEVGILYMGDARECCCAYMAEAETTGNTQVEGYVSYTLPHHMNNTLIVYYSLFQNTVNLALKIAIQTGGTIRELVPDKNYSFDYNTAAKEVRNQIARGFCPILISGSESIEDYRTVFIGTPNWFKTLAPPVMSFLRQHDFTGKTIIPFCTHGGGGFCQIENDIARECSKSTILPGITVNGTVSSEEIANWLEIIGYELS</sequence>
<dbReference type="EMBL" id="FZOJ01000017">
    <property type="protein sequence ID" value="SNS68993.1"/>
    <property type="molecule type" value="Genomic_DNA"/>
</dbReference>
<feature type="domain" description="Flavodoxin-like" evidence="1">
    <location>
        <begin position="52"/>
        <end position="199"/>
    </location>
</feature>
<evidence type="ECO:0000313" key="2">
    <source>
        <dbReference type="EMBL" id="SNS68993.1"/>
    </source>
</evidence>
<dbReference type="GO" id="GO:0010181">
    <property type="term" value="F:FMN binding"/>
    <property type="evidence" value="ECO:0007669"/>
    <property type="project" value="InterPro"/>
</dbReference>
<dbReference type="Proteomes" id="UP000198304">
    <property type="component" value="Unassembled WGS sequence"/>
</dbReference>
<dbReference type="SUPFAM" id="SSF52218">
    <property type="entry name" value="Flavoproteins"/>
    <property type="match status" value="1"/>
</dbReference>